<name>K2A2G5_9BACT</name>
<dbReference type="PROSITE" id="PS50088">
    <property type="entry name" value="ANK_REPEAT"/>
    <property type="match status" value="1"/>
</dbReference>
<dbReference type="PROSITE" id="PS50297">
    <property type="entry name" value="ANK_REP_REGION"/>
    <property type="match status" value="1"/>
</dbReference>
<accession>K2A2G5</accession>
<sequence>MVLNTPQGSVEKLDEQFLESISELCKAYYERTYDEKFPRRNLPQNQELTLLLEEIRQTNNINAINKGGHTLLHLAARASEKEMVDILLSHPQINVNIQNNQKMTPLMMVLTRGNDMDVVAKSLIAHPTIDLDLQNNIGATAMMMAKRSQGDCTEIIELMEAKQANTFEWVIHKVKTAVGGIELSDTKESIVSSPECSLEDETFRIDSIGWKEITLEDSMETKITAKVNPERDILELPDGTQIFTPNAMAREVILTGRVMDIINGEQAQWLLRNTPNNIPEGCKFVGFFNSKDGKIHYNQEATGYWIGEANEKGNPKALFCTDINKVDEEMRPYTEEMIISDYDMGSMMQVRLLKKKTI</sequence>
<reference evidence="4" key="1">
    <citation type="journal article" date="2012" name="Science">
        <title>Fermentation, hydrogen, and sulfur metabolism in multiple uncultivated bacterial phyla.</title>
        <authorList>
            <person name="Wrighton K.C."/>
            <person name="Thomas B.C."/>
            <person name="Sharon I."/>
            <person name="Miller C.S."/>
            <person name="Castelle C.J."/>
            <person name="VerBerkmoes N.C."/>
            <person name="Wilkins M.J."/>
            <person name="Hettich R.L."/>
            <person name="Lipton M.S."/>
            <person name="Williams K.H."/>
            <person name="Long P.E."/>
            <person name="Banfield J.F."/>
        </authorList>
    </citation>
    <scope>NUCLEOTIDE SEQUENCE [LARGE SCALE GENOMIC DNA]</scope>
</reference>
<feature type="repeat" description="ANK" evidence="3">
    <location>
        <begin position="67"/>
        <end position="90"/>
    </location>
</feature>
<dbReference type="SMART" id="SM00248">
    <property type="entry name" value="ANK"/>
    <property type="match status" value="2"/>
</dbReference>
<dbReference type="SUPFAM" id="SSF48403">
    <property type="entry name" value="Ankyrin repeat"/>
    <property type="match status" value="1"/>
</dbReference>
<protein>
    <submittedName>
        <fullName evidence="4">Uncharacterized protein</fullName>
    </submittedName>
</protein>
<dbReference type="InterPro" id="IPR002110">
    <property type="entry name" value="Ankyrin_rpt"/>
</dbReference>
<gene>
    <name evidence="4" type="ORF">ACD_71C00226G0002</name>
</gene>
<dbReference type="PANTHER" id="PTHR24198">
    <property type="entry name" value="ANKYRIN REPEAT AND PROTEIN KINASE DOMAIN-CONTAINING PROTEIN"/>
    <property type="match status" value="1"/>
</dbReference>
<organism evidence="4">
    <name type="scientific">uncultured bacterium</name>
    <name type="common">gcode 4</name>
    <dbReference type="NCBI Taxonomy" id="1234023"/>
    <lineage>
        <taxon>Bacteria</taxon>
        <taxon>environmental samples</taxon>
    </lineage>
</organism>
<comment type="caution">
    <text evidence="4">The sequence shown here is derived from an EMBL/GenBank/DDBJ whole genome shotgun (WGS) entry which is preliminary data.</text>
</comment>
<proteinExistence type="predicted"/>
<dbReference type="InterPro" id="IPR036770">
    <property type="entry name" value="Ankyrin_rpt-contain_sf"/>
</dbReference>
<keyword evidence="1" id="KW-0677">Repeat</keyword>
<evidence type="ECO:0000256" key="1">
    <source>
        <dbReference type="ARBA" id="ARBA00022737"/>
    </source>
</evidence>
<evidence type="ECO:0000256" key="2">
    <source>
        <dbReference type="ARBA" id="ARBA00023043"/>
    </source>
</evidence>
<dbReference type="PANTHER" id="PTHR24198:SF165">
    <property type="entry name" value="ANKYRIN REPEAT-CONTAINING PROTEIN-RELATED"/>
    <property type="match status" value="1"/>
</dbReference>
<dbReference type="Pfam" id="PF13637">
    <property type="entry name" value="Ank_4"/>
    <property type="match status" value="1"/>
</dbReference>
<keyword evidence="2 3" id="KW-0040">ANK repeat</keyword>
<evidence type="ECO:0000256" key="3">
    <source>
        <dbReference type="PROSITE-ProRule" id="PRU00023"/>
    </source>
</evidence>
<dbReference type="AlphaFoldDB" id="K2A2G5"/>
<dbReference type="EMBL" id="AMFJ01028957">
    <property type="protein sequence ID" value="EKD44139.1"/>
    <property type="molecule type" value="Genomic_DNA"/>
</dbReference>
<dbReference type="Gene3D" id="1.25.40.20">
    <property type="entry name" value="Ankyrin repeat-containing domain"/>
    <property type="match status" value="1"/>
</dbReference>
<evidence type="ECO:0000313" key="4">
    <source>
        <dbReference type="EMBL" id="EKD44139.1"/>
    </source>
</evidence>